<dbReference type="GO" id="GO:0005975">
    <property type="term" value="P:carbohydrate metabolic process"/>
    <property type="evidence" value="ECO:0007669"/>
    <property type="project" value="InterPro"/>
</dbReference>
<dbReference type="HOGENOM" id="CLU_031181_0_0_10"/>
<protein>
    <submittedName>
        <fullName evidence="3">Alpha amylase catalytic region</fullName>
    </submittedName>
</protein>
<keyword evidence="4" id="KW-1185">Reference proteome</keyword>
<dbReference type="eggNOG" id="COG0366">
    <property type="taxonomic scope" value="Bacteria"/>
</dbReference>
<evidence type="ECO:0000313" key="4">
    <source>
        <dbReference type="Proteomes" id="UP000002724"/>
    </source>
</evidence>
<feature type="domain" description="Glycosyl hydrolase family 13 catalytic" evidence="2">
    <location>
        <begin position="47"/>
        <end position="540"/>
    </location>
</feature>
<dbReference type="CAZy" id="GH13">
    <property type="family name" value="Glycoside Hydrolase Family 13"/>
</dbReference>
<dbReference type="EMBL" id="CP001110">
    <property type="protein sequence ID" value="ACF44113.1"/>
    <property type="molecule type" value="Genomic_DNA"/>
</dbReference>
<gene>
    <name evidence="3" type="ordered locus">Ppha_1887</name>
</gene>
<dbReference type="Proteomes" id="UP000002724">
    <property type="component" value="Chromosome"/>
</dbReference>
<dbReference type="InterPro" id="IPR017853">
    <property type="entry name" value="GH"/>
</dbReference>
<evidence type="ECO:0000256" key="1">
    <source>
        <dbReference type="SAM" id="MobiDB-lite"/>
    </source>
</evidence>
<dbReference type="STRING" id="324925.Ppha_1887"/>
<dbReference type="Pfam" id="PF00128">
    <property type="entry name" value="Alpha-amylase"/>
    <property type="match status" value="2"/>
</dbReference>
<dbReference type="PANTHER" id="PTHR10357">
    <property type="entry name" value="ALPHA-AMYLASE FAMILY MEMBER"/>
    <property type="match status" value="1"/>
</dbReference>
<accession>B4SC07</accession>
<dbReference type="InterPro" id="IPR006047">
    <property type="entry name" value="GH13_cat_dom"/>
</dbReference>
<sequence>MIMSAKAAGISVPAVERRLSDIDFQSLVEKRPFYPSPASWSDEVLYFLFLDRFSDGREYGGFGDTKGRPVARHSGKRTTPPFNPLTDSGTAEWTSWFESGKQWCGGTIAGMKKKLGYLKRLGITAIWVSPVFRQVTGSNDYHGYGIQNFLDVDPHFGSREELKEFVKAAHELDIRVILDIIINHAGDVFAYEGNQRHFYSEGREWPVSGYRLSSGEAGSIPFNTAPACFENGAWPDGAVWPEELQSPDTWTCHGEIMQWDSFPEFLDGDFCSLKDIHLGDALRDPFVVQDIERRVKEFTPSLALRYLTDVYRFWIAFADLDGFRLDTVKHMEPGAVRFFATAIHEFAESIGKENFTIIGEITGGRSYAATILDTTGLDAALGIDDLPDKLEFLVKGWRSPGNPETAEQEGYFDLFRNSILDNRRSHQWYSKHIVTMLDDHDQVGVNHKFRFAGDAARSARLLPAALGLNLTSAGIPCIYYGTEQGFNGADPRTDDNSYSDVFLRECMFGGDFGSFRSSGKHFFNEKNEIYRFVQKVIRLRREHLELSRGRQYLRPVSESGRDGEFYYPQPVNGELHWVIAWSRIFAGSESLCAINTDTERELTLWIVVDSAIHAAGSTMNCLFSTDALQLGRSVSVMPIEGSAVQITVPAAGFVVYGQG</sequence>
<evidence type="ECO:0000259" key="2">
    <source>
        <dbReference type="SMART" id="SM00642"/>
    </source>
</evidence>
<dbReference type="PANTHER" id="PTHR10357:SF209">
    <property type="entry name" value="PERIPLASMIC ALPHA-AMYLASE"/>
    <property type="match status" value="1"/>
</dbReference>
<dbReference type="AlphaFoldDB" id="B4SC07"/>
<reference evidence="3 4" key="1">
    <citation type="submission" date="2008-06" db="EMBL/GenBank/DDBJ databases">
        <title>Complete sequence of Pelodictyon phaeoclathratiforme BU-1.</title>
        <authorList>
            <consortium name="US DOE Joint Genome Institute"/>
            <person name="Lucas S."/>
            <person name="Copeland A."/>
            <person name="Lapidus A."/>
            <person name="Glavina del Rio T."/>
            <person name="Dalin E."/>
            <person name="Tice H."/>
            <person name="Bruce D."/>
            <person name="Goodwin L."/>
            <person name="Pitluck S."/>
            <person name="Schmutz J."/>
            <person name="Larimer F."/>
            <person name="Land M."/>
            <person name="Hauser L."/>
            <person name="Kyrpides N."/>
            <person name="Mikhailova N."/>
            <person name="Liu Z."/>
            <person name="Li T."/>
            <person name="Zhao F."/>
            <person name="Overmann J."/>
            <person name="Bryant D.A."/>
            <person name="Richardson P."/>
        </authorList>
    </citation>
    <scope>NUCLEOTIDE SEQUENCE [LARGE SCALE GENOMIC DNA]</scope>
    <source>
        <strain evidence="4">DSM 5477 / BU-1</strain>
    </source>
</reference>
<dbReference type="RefSeq" id="WP_012508595.1">
    <property type="nucleotide sequence ID" value="NC_011060.1"/>
</dbReference>
<dbReference type="Gene3D" id="3.20.20.80">
    <property type="entry name" value="Glycosidases"/>
    <property type="match status" value="2"/>
</dbReference>
<name>B4SC07_PELPB</name>
<dbReference type="SUPFAM" id="SSF51445">
    <property type="entry name" value="(Trans)glycosidases"/>
    <property type="match status" value="1"/>
</dbReference>
<feature type="region of interest" description="Disordered" evidence="1">
    <location>
        <begin position="64"/>
        <end position="84"/>
    </location>
</feature>
<dbReference type="SMART" id="SM00642">
    <property type="entry name" value="Aamy"/>
    <property type="match status" value="1"/>
</dbReference>
<dbReference type="KEGG" id="pph:Ppha_1887"/>
<evidence type="ECO:0000313" key="3">
    <source>
        <dbReference type="EMBL" id="ACF44113.1"/>
    </source>
</evidence>
<proteinExistence type="predicted"/>
<dbReference type="CDD" id="cd11352">
    <property type="entry name" value="AmyAc_5"/>
    <property type="match status" value="1"/>
</dbReference>
<organism evidence="3 4">
    <name type="scientific">Pelodictyon phaeoclathratiforme (strain DSM 5477 / BU-1)</name>
    <dbReference type="NCBI Taxonomy" id="324925"/>
    <lineage>
        <taxon>Bacteria</taxon>
        <taxon>Pseudomonadati</taxon>
        <taxon>Chlorobiota</taxon>
        <taxon>Chlorobiia</taxon>
        <taxon>Chlorobiales</taxon>
        <taxon>Chlorobiaceae</taxon>
        <taxon>Chlorobium/Pelodictyon group</taxon>
        <taxon>Pelodictyon</taxon>
    </lineage>
</organism>